<gene>
    <name evidence="1" type="ORF">DNL40_02265</name>
</gene>
<reference evidence="1 2" key="1">
    <citation type="submission" date="2018-06" db="EMBL/GenBank/DDBJ databases">
        <title>Whole genome sequencing of a novel hydrocarbon degrading bacterial strain, PW21 isolated from oil contaminated produced water sample.</title>
        <authorList>
            <person name="Nagkirti P."/>
            <person name="Shaikh A."/>
            <person name="Gowdaman V."/>
            <person name="Engineer A.E."/>
            <person name="Dagar S."/>
            <person name="Dhakephalkar P.K."/>
        </authorList>
    </citation>
    <scope>NUCLEOTIDE SEQUENCE [LARGE SCALE GENOMIC DNA]</scope>
    <source>
        <strain evidence="1 2">PW21</strain>
    </source>
</reference>
<dbReference type="AlphaFoldDB" id="A0A2W5Y9B3"/>
<organism evidence="1 2">
    <name type="scientific">Xylanimonas oleitrophica</name>
    <dbReference type="NCBI Taxonomy" id="2607479"/>
    <lineage>
        <taxon>Bacteria</taxon>
        <taxon>Bacillati</taxon>
        <taxon>Actinomycetota</taxon>
        <taxon>Actinomycetes</taxon>
        <taxon>Micrococcales</taxon>
        <taxon>Promicromonosporaceae</taxon>
        <taxon>Xylanimonas</taxon>
    </lineage>
</organism>
<dbReference type="EMBL" id="QKWH01000001">
    <property type="protein sequence ID" value="PZR55214.1"/>
    <property type="molecule type" value="Genomic_DNA"/>
</dbReference>
<protein>
    <submittedName>
        <fullName evidence="1">Uncharacterized protein</fullName>
    </submittedName>
</protein>
<evidence type="ECO:0000313" key="2">
    <source>
        <dbReference type="Proteomes" id="UP000248783"/>
    </source>
</evidence>
<evidence type="ECO:0000313" key="1">
    <source>
        <dbReference type="EMBL" id="PZR55214.1"/>
    </source>
</evidence>
<name>A0A2W5Y9B3_9MICO</name>
<keyword evidence="2" id="KW-1185">Reference proteome</keyword>
<proteinExistence type="predicted"/>
<accession>A0A2W5Y9B3</accession>
<comment type="caution">
    <text evidence="1">The sequence shown here is derived from an EMBL/GenBank/DDBJ whole genome shotgun (WGS) entry which is preliminary data.</text>
</comment>
<dbReference type="Proteomes" id="UP000248783">
    <property type="component" value="Unassembled WGS sequence"/>
</dbReference>
<dbReference type="RefSeq" id="WP_111249578.1">
    <property type="nucleotide sequence ID" value="NZ_QKWH01000001.1"/>
</dbReference>
<sequence length="123" mass="13624">MRSGDAWRLFWRDSWAPASNSTFAVWNARVGNQRTFALDRRAGLVTGVFTCMAGTLQPGDVVCTGIPEGFRPLRTQYVPLTPYSGVVEPFLIINTQGECQIYWTGTVSSVSMWMRGGVAWAVN</sequence>